<accession>A0A2W2AI55</accession>
<evidence type="ECO:0000313" key="1">
    <source>
        <dbReference type="EMBL" id="PZF73262.1"/>
    </source>
</evidence>
<name>A0A2W2AI55_9BACT</name>
<proteinExistence type="predicted"/>
<dbReference type="OrthoDB" id="797757at2"/>
<dbReference type="RefSeq" id="WP_110998541.1">
    <property type="nucleotide sequence ID" value="NZ_QKTW01000014.1"/>
</dbReference>
<organism evidence="1 2">
    <name type="scientific">Taibaiella soli</name>
    <dbReference type="NCBI Taxonomy" id="1649169"/>
    <lineage>
        <taxon>Bacteria</taxon>
        <taxon>Pseudomonadati</taxon>
        <taxon>Bacteroidota</taxon>
        <taxon>Chitinophagia</taxon>
        <taxon>Chitinophagales</taxon>
        <taxon>Chitinophagaceae</taxon>
        <taxon>Taibaiella</taxon>
    </lineage>
</organism>
<reference evidence="1 2" key="1">
    <citation type="submission" date="2018-06" db="EMBL/GenBank/DDBJ databases">
        <title>Mucibacter soli gen. nov., sp. nov., a new member of the family Chitinophagaceae producing mucin.</title>
        <authorList>
            <person name="Kim M.-K."/>
            <person name="Park S."/>
            <person name="Kim T.-S."/>
            <person name="Joung Y."/>
            <person name="Han J.-H."/>
            <person name="Kim S.B."/>
        </authorList>
    </citation>
    <scope>NUCLEOTIDE SEQUENCE [LARGE SCALE GENOMIC DNA]</scope>
    <source>
        <strain evidence="1 2">R1-15</strain>
    </source>
</reference>
<keyword evidence="2" id="KW-1185">Reference proteome</keyword>
<comment type="caution">
    <text evidence="1">The sequence shown here is derived from an EMBL/GenBank/DDBJ whole genome shotgun (WGS) entry which is preliminary data.</text>
</comment>
<protein>
    <submittedName>
        <fullName evidence="1">Uncharacterized protein</fullName>
    </submittedName>
</protein>
<dbReference type="AlphaFoldDB" id="A0A2W2AI55"/>
<gene>
    <name evidence="1" type="ORF">DN068_08815</name>
</gene>
<dbReference type="EMBL" id="QKTW01000014">
    <property type="protein sequence ID" value="PZF73262.1"/>
    <property type="molecule type" value="Genomic_DNA"/>
</dbReference>
<dbReference type="Proteomes" id="UP000248745">
    <property type="component" value="Unassembled WGS sequence"/>
</dbReference>
<sequence length="128" mass="14292">MEVENKKNQLKAIEGPSIYEIPLAEAQKLTKGWTDQGNFVTGFLVDAQELTDMINEQGASYVRFYFGWDDSQEPGRKERMIMVPANVDGSDMINTETPDDSNIFDFTLPCPPTCDKNSPLCFGPCASE</sequence>
<evidence type="ECO:0000313" key="2">
    <source>
        <dbReference type="Proteomes" id="UP000248745"/>
    </source>
</evidence>